<name>A0AAD8A2Z9_DIPPU</name>
<evidence type="ECO:0008006" key="6">
    <source>
        <dbReference type="Google" id="ProtNLM"/>
    </source>
</evidence>
<dbReference type="Gene3D" id="3.40.50.720">
    <property type="entry name" value="NAD(P)-binding Rossmann-like Domain"/>
    <property type="match status" value="1"/>
</dbReference>
<reference evidence="4" key="1">
    <citation type="journal article" date="2023" name="IScience">
        <title>Live-bearing cockroach genome reveals convergent evolutionary mechanisms linked to viviparity in insects and beyond.</title>
        <authorList>
            <person name="Fouks B."/>
            <person name="Harrison M.C."/>
            <person name="Mikhailova A.A."/>
            <person name="Marchal E."/>
            <person name="English S."/>
            <person name="Carruthers M."/>
            <person name="Jennings E.C."/>
            <person name="Chiamaka E.L."/>
            <person name="Frigard R.A."/>
            <person name="Pippel M."/>
            <person name="Attardo G.M."/>
            <person name="Benoit J.B."/>
            <person name="Bornberg-Bauer E."/>
            <person name="Tobe S.S."/>
        </authorList>
    </citation>
    <scope>NUCLEOTIDE SEQUENCE</scope>
    <source>
        <strain evidence="4">Stay&amp;Tobe</strain>
    </source>
</reference>
<dbReference type="InterPro" id="IPR002347">
    <property type="entry name" value="SDR_fam"/>
</dbReference>
<dbReference type="FunFam" id="3.40.50.720:FF:000047">
    <property type="entry name" value="NADP-dependent L-serine/L-allo-threonine dehydrogenase"/>
    <property type="match status" value="1"/>
</dbReference>
<evidence type="ECO:0000313" key="5">
    <source>
        <dbReference type="Proteomes" id="UP001233999"/>
    </source>
</evidence>
<dbReference type="PANTHER" id="PTHR43115:SF4">
    <property type="entry name" value="DEHYDROGENASE_REDUCTASE SDR FAMILY MEMBER 11"/>
    <property type="match status" value="1"/>
</dbReference>
<dbReference type="Proteomes" id="UP001233999">
    <property type="component" value="Unassembled WGS sequence"/>
</dbReference>
<reference evidence="4" key="2">
    <citation type="submission" date="2023-05" db="EMBL/GenBank/DDBJ databases">
        <authorList>
            <person name="Fouks B."/>
        </authorList>
    </citation>
    <scope>NUCLEOTIDE SEQUENCE</scope>
    <source>
        <strain evidence="4">Stay&amp;Tobe</strain>
        <tissue evidence="4">Testes</tissue>
    </source>
</reference>
<dbReference type="InterPro" id="IPR036291">
    <property type="entry name" value="NAD(P)-bd_dom_sf"/>
</dbReference>
<comment type="caution">
    <text evidence="4">The sequence shown here is derived from an EMBL/GenBank/DDBJ whole genome shotgun (WGS) entry which is preliminary data.</text>
</comment>
<dbReference type="GO" id="GO:0016616">
    <property type="term" value="F:oxidoreductase activity, acting on the CH-OH group of donors, NAD or NADP as acceptor"/>
    <property type="evidence" value="ECO:0007669"/>
    <property type="project" value="UniProtKB-ARBA"/>
</dbReference>
<gene>
    <name evidence="4" type="ORF">L9F63_001973</name>
</gene>
<accession>A0AAD8A2Z9</accession>
<evidence type="ECO:0000256" key="1">
    <source>
        <dbReference type="ARBA" id="ARBA00006484"/>
    </source>
</evidence>
<dbReference type="SUPFAM" id="SSF51735">
    <property type="entry name" value="NAD(P)-binding Rossmann-fold domains"/>
    <property type="match status" value="1"/>
</dbReference>
<protein>
    <recommendedName>
        <fullName evidence="6">Farnesol dehydrogenase</fullName>
    </recommendedName>
</protein>
<proteinExistence type="inferred from homology"/>
<dbReference type="PANTHER" id="PTHR43115">
    <property type="entry name" value="DEHYDROGENASE/REDUCTASE SDR FAMILY MEMBER 11"/>
    <property type="match status" value="1"/>
</dbReference>
<evidence type="ECO:0000256" key="3">
    <source>
        <dbReference type="RuleBase" id="RU000363"/>
    </source>
</evidence>
<dbReference type="AlphaFoldDB" id="A0AAD8A2Z9"/>
<comment type="similarity">
    <text evidence="1 3">Belongs to the short-chain dehydrogenases/reductases (SDR) family.</text>
</comment>
<evidence type="ECO:0000256" key="2">
    <source>
        <dbReference type="ARBA" id="ARBA00023002"/>
    </source>
</evidence>
<evidence type="ECO:0000313" key="4">
    <source>
        <dbReference type="EMBL" id="KAJ9591487.1"/>
    </source>
</evidence>
<sequence>MERWSGKVAVVTGASSGIGAAITKNLLKYGVHVVGLARRINRIEEFSVELQDSPGKLYPVKCDVSLEQDILEAFSWINKTLGTLHILINNAGVFNETQLHDFITEEWLNMMNVNVLGLTICTREALKMMKEHGVNDGHIININSFLGHTMSNNPVMNMYATTKHAVTASTEGLRRELVQQNSQIRISSVSPGIVKTEMFTSGGTRTLGPEIYNVMTCLEAKDVSDAVLYILGTPPHVQVHELTILPIGQPS</sequence>
<keyword evidence="5" id="KW-1185">Reference proteome</keyword>
<keyword evidence="2" id="KW-0560">Oxidoreductase</keyword>
<organism evidence="4 5">
    <name type="scientific">Diploptera punctata</name>
    <name type="common">Pacific beetle cockroach</name>
    <dbReference type="NCBI Taxonomy" id="6984"/>
    <lineage>
        <taxon>Eukaryota</taxon>
        <taxon>Metazoa</taxon>
        <taxon>Ecdysozoa</taxon>
        <taxon>Arthropoda</taxon>
        <taxon>Hexapoda</taxon>
        <taxon>Insecta</taxon>
        <taxon>Pterygota</taxon>
        <taxon>Neoptera</taxon>
        <taxon>Polyneoptera</taxon>
        <taxon>Dictyoptera</taxon>
        <taxon>Blattodea</taxon>
        <taxon>Blaberoidea</taxon>
        <taxon>Blaberidae</taxon>
        <taxon>Diplopterinae</taxon>
        <taxon>Diploptera</taxon>
    </lineage>
</organism>
<dbReference type="Pfam" id="PF00106">
    <property type="entry name" value="adh_short"/>
    <property type="match status" value="1"/>
</dbReference>
<dbReference type="PRINTS" id="PR00080">
    <property type="entry name" value="SDRFAMILY"/>
</dbReference>
<dbReference type="EMBL" id="JASPKZ010003867">
    <property type="protein sequence ID" value="KAJ9591487.1"/>
    <property type="molecule type" value="Genomic_DNA"/>
</dbReference>
<dbReference type="PRINTS" id="PR00081">
    <property type="entry name" value="GDHRDH"/>
</dbReference>